<comment type="subcellular location">
    <subcellularLocation>
        <location evidence="1">Cell outer membrane</location>
    </subcellularLocation>
</comment>
<dbReference type="Pfam" id="PF07980">
    <property type="entry name" value="SusD_RagB"/>
    <property type="match status" value="1"/>
</dbReference>
<name>A0A1H8UGZ8_9SPHI</name>
<dbReference type="EMBL" id="FOCL01000019">
    <property type="protein sequence ID" value="SEP02376.1"/>
    <property type="molecule type" value="Genomic_DNA"/>
</dbReference>
<keyword evidence="11" id="KW-1185">Reference proteome</keyword>
<keyword evidence="5" id="KW-0998">Cell outer membrane</keyword>
<accession>A0A1H8UGZ8</accession>
<dbReference type="SUPFAM" id="SSF48452">
    <property type="entry name" value="TPR-like"/>
    <property type="match status" value="1"/>
</dbReference>
<evidence type="ECO:0000256" key="4">
    <source>
        <dbReference type="ARBA" id="ARBA00023136"/>
    </source>
</evidence>
<gene>
    <name evidence="10" type="ORF">SAMN05192574_11944</name>
</gene>
<feature type="domain" description="RagB/SusD" evidence="8">
    <location>
        <begin position="343"/>
        <end position="512"/>
    </location>
</feature>
<dbReference type="PROSITE" id="PS51257">
    <property type="entry name" value="PROKAR_LIPOPROTEIN"/>
    <property type="match status" value="1"/>
</dbReference>
<dbReference type="GO" id="GO:0009279">
    <property type="term" value="C:cell outer membrane"/>
    <property type="evidence" value="ECO:0007669"/>
    <property type="project" value="UniProtKB-SubCell"/>
</dbReference>
<dbReference type="Gene3D" id="1.25.40.390">
    <property type="match status" value="1"/>
</dbReference>
<sequence length="515" mass="58721">MKRKYILMLLAFVVVASGSCKKFVVQEPQTALTEEQVFSKLDNIEPLVLGLYTSWRNVKKDRGGFMFTLGSDEAQQGAYQVKTDDRQAGIDRYNGFLAPSNTALAEQWNNRWPVISAAAKAVYALGLNKEEGTRKNTLLGESSFIRAALTFEISQYWGEIPIIDQAKFQEYGTKRQPLPLVYQFIITDLENAVKYLPETQTDKRRATKGAALSLLGKVYLYAPAASNVRDYAKAKSYFEQVVNSGKYSLVPNYADLWKPANANSTESIYEFQFNNVYPDNNQCQWQMGSRSLADIDQYCYFGGYDLMVPTTYCYSDASKGGLWEDGDVRKGESIRYDFVYKGKIPVLNPTFGGDELDPHVKKYEDIRTDGTLSFWLSGKDIFFLRYSDILLCYAETLNETGNTSQAVDIVNNQVRKRAWGGTLPADKRWNNGMSADEFRTKMLDERMRELCFEGWRRMDLIRSGKLVDLVKARNKWTAQSGTIQQYHNRYPIPLQEIKQNDDIGESDQNPGYTNN</sequence>
<dbReference type="STRING" id="551995.SAMN05192574_11944"/>
<dbReference type="Pfam" id="PF14322">
    <property type="entry name" value="SusD-like_3"/>
    <property type="match status" value="1"/>
</dbReference>
<dbReference type="Proteomes" id="UP000198942">
    <property type="component" value="Unassembled WGS sequence"/>
</dbReference>
<feature type="signal peptide" evidence="7">
    <location>
        <begin position="1"/>
        <end position="22"/>
    </location>
</feature>
<evidence type="ECO:0000256" key="3">
    <source>
        <dbReference type="ARBA" id="ARBA00022729"/>
    </source>
</evidence>
<dbReference type="OrthoDB" id="1016139at2"/>
<evidence type="ECO:0000256" key="1">
    <source>
        <dbReference type="ARBA" id="ARBA00004442"/>
    </source>
</evidence>
<feature type="compositionally biased region" description="Polar residues" evidence="6">
    <location>
        <begin position="506"/>
        <end position="515"/>
    </location>
</feature>
<protein>
    <submittedName>
        <fullName evidence="10">Starch-binding associating with outer membrane</fullName>
    </submittedName>
</protein>
<evidence type="ECO:0000313" key="11">
    <source>
        <dbReference type="Proteomes" id="UP000198942"/>
    </source>
</evidence>
<feature type="chain" id="PRO_5011732172" evidence="7">
    <location>
        <begin position="23"/>
        <end position="515"/>
    </location>
</feature>
<dbReference type="AlphaFoldDB" id="A0A1H8UGZ8"/>
<comment type="similarity">
    <text evidence="2">Belongs to the SusD family.</text>
</comment>
<reference evidence="11" key="1">
    <citation type="submission" date="2016-10" db="EMBL/GenBank/DDBJ databases">
        <authorList>
            <person name="Varghese N."/>
            <person name="Submissions S."/>
        </authorList>
    </citation>
    <scope>NUCLEOTIDE SEQUENCE [LARGE SCALE GENOMIC DNA]</scope>
    <source>
        <strain evidence="11">Gh-48</strain>
    </source>
</reference>
<keyword evidence="3 7" id="KW-0732">Signal</keyword>
<feature type="region of interest" description="Disordered" evidence="6">
    <location>
        <begin position="496"/>
        <end position="515"/>
    </location>
</feature>
<dbReference type="RefSeq" id="WP_091221503.1">
    <property type="nucleotide sequence ID" value="NZ_FOCL01000019.1"/>
</dbReference>
<evidence type="ECO:0000313" key="10">
    <source>
        <dbReference type="EMBL" id="SEP02376.1"/>
    </source>
</evidence>
<evidence type="ECO:0000256" key="2">
    <source>
        <dbReference type="ARBA" id="ARBA00006275"/>
    </source>
</evidence>
<dbReference type="InterPro" id="IPR011990">
    <property type="entry name" value="TPR-like_helical_dom_sf"/>
</dbReference>
<evidence type="ECO:0000256" key="6">
    <source>
        <dbReference type="SAM" id="MobiDB-lite"/>
    </source>
</evidence>
<organism evidence="10 11">
    <name type="scientific">Mucilaginibacter gossypiicola</name>
    <dbReference type="NCBI Taxonomy" id="551995"/>
    <lineage>
        <taxon>Bacteria</taxon>
        <taxon>Pseudomonadati</taxon>
        <taxon>Bacteroidota</taxon>
        <taxon>Sphingobacteriia</taxon>
        <taxon>Sphingobacteriales</taxon>
        <taxon>Sphingobacteriaceae</taxon>
        <taxon>Mucilaginibacter</taxon>
    </lineage>
</organism>
<dbReference type="InterPro" id="IPR033985">
    <property type="entry name" value="SusD-like_N"/>
</dbReference>
<evidence type="ECO:0000259" key="8">
    <source>
        <dbReference type="Pfam" id="PF07980"/>
    </source>
</evidence>
<evidence type="ECO:0000256" key="7">
    <source>
        <dbReference type="SAM" id="SignalP"/>
    </source>
</evidence>
<keyword evidence="4" id="KW-0472">Membrane</keyword>
<proteinExistence type="inferred from homology"/>
<dbReference type="CDD" id="cd08977">
    <property type="entry name" value="SusD"/>
    <property type="match status" value="1"/>
</dbReference>
<evidence type="ECO:0000259" key="9">
    <source>
        <dbReference type="Pfam" id="PF14322"/>
    </source>
</evidence>
<dbReference type="InterPro" id="IPR012944">
    <property type="entry name" value="SusD_RagB_dom"/>
</dbReference>
<evidence type="ECO:0000256" key="5">
    <source>
        <dbReference type="ARBA" id="ARBA00023237"/>
    </source>
</evidence>
<feature type="domain" description="SusD-like N-terminal" evidence="9">
    <location>
        <begin position="99"/>
        <end position="220"/>
    </location>
</feature>